<sequence>MGRRIRVWGCCEGTGIVAYLMKHFSESCGLESDLLFSNEIDPKARDWCLRQGRQHFYADVTNFEEAAYCHVCQCEHDQSIDPWHLPEASAIRCCLKKIRTLNPRCFVIEEVVDLLKGFNPPLQQDEFKQYKAAGQWECRVSNTVEHTILVSVVDDTNVRLSEIPCGAMGHWRETEKKEETGATTNGIQTKQDPQGFGNVGQRLSESTMQSNLHDQKVAEILQALSDAQVQPDSSDEEDGSHQTRRNDEKSWASILLKHVGEDKDDSQSYAQVNTKRKLLTFQAFRDSTISQKPIALDSLLRPNVAMMNVLFRRTEILSAIAKHVSETASLDTLDEMKKKSAEIFKQFVSGQMGESIISDYVLGLNNFPRLGCNELATEYFRLALQGMGEHWRRFSFKFHGFPYPIFKLVDIENDQDFLAEYKKLQNVMTTCPKCVDCEFSTGVLNFISPECCLSEEGVSGQIGVLKRFLYSLCCNAPLSTDVVECYHGFTQCQLYRMKKCTNKDTFSLEKLDRMVTFEQELPDLRKLSGWNIFQREQMQKQQLTPDEWRSKLCESRDKWARLGEDERQSYIAKAAEEEGLRREACKQPFASRGSHSSIPNCPEDGTSPAAFDAASHLGRNSLKKNSRHRVLATYRRFREAPEWAMYNCGLASYDGALHLDFIDTETRDEEIQQEWQNFVKVDYIWSELKVPSEADALSQLSFVIYKFMVNPFAPLLQVRATRSGNPHKFVVPKPAKVQTKLPFGLKAETRKRKKTVPAPPPKGPKIGNEPSKRKSDQVFLDSEPDFSARSPVASSPSSSSVSGSSSDSDSSDDDDDDDQAERPILSAEMAKEDAEIQNVFESHQSQIERRGELFCPRGVDPDPEPTSRTAGTWCKGLMEVSLQVAAKLATCRHCVQKIQREEVRFGFSFKRNKFHSYLHSHCVTPHLQQEESDLCKDVQFLKGRLAEDDCAEIKSAIRKVIQELDV</sequence>
<feature type="region of interest" description="Disordered" evidence="1">
    <location>
        <begin position="169"/>
        <end position="201"/>
    </location>
</feature>
<dbReference type="EMBL" id="CAMXCT020006334">
    <property type="protein sequence ID" value="CAL1167764.1"/>
    <property type="molecule type" value="Genomic_DNA"/>
</dbReference>
<feature type="region of interest" description="Disordered" evidence="1">
    <location>
        <begin position="227"/>
        <end position="249"/>
    </location>
</feature>
<feature type="compositionally biased region" description="Low complexity" evidence="1">
    <location>
        <begin position="787"/>
        <end position="808"/>
    </location>
</feature>
<feature type="compositionally biased region" description="Acidic residues" evidence="1">
    <location>
        <begin position="809"/>
        <end position="819"/>
    </location>
</feature>
<protein>
    <submittedName>
        <fullName evidence="4">E3 ubiquitin-protein ligase HERC1</fullName>
    </submittedName>
</protein>
<dbReference type="Proteomes" id="UP001152797">
    <property type="component" value="Unassembled WGS sequence"/>
</dbReference>
<gene>
    <name evidence="2" type="ORF">C1SCF055_LOCUS39297</name>
</gene>
<feature type="region of interest" description="Disordered" evidence="1">
    <location>
        <begin position="741"/>
        <end position="819"/>
    </location>
</feature>
<reference evidence="3" key="2">
    <citation type="submission" date="2024-04" db="EMBL/GenBank/DDBJ databases">
        <authorList>
            <person name="Chen Y."/>
            <person name="Shah S."/>
            <person name="Dougan E. K."/>
            <person name="Thang M."/>
            <person name="Chan C."/>
        </authorList>
    </citation>
    <scope>NUCLEOTIDE SEQUENCE [LARGE SCALE GENOMIC DNA]</scope>
</reference>
<dbReference type="Gene3D" id="3.30.1740.10">
    <property type="entry name" value="Zinc finger, PARP-type"/>
    <property type="match status" value="1"/>
</dbReference>
<evidence type="ECO:0000313" key="4">
    <source>
        <dbReference type="EMBL" id="CAL4801701.1"/>
    </source>
</evidence>
<evidence type="ECO:0000256" key="1">
    <source>
        <dbReference type="SAM" id="MobiDB-lite"/>
    </source>
</evidence>
<dbReference type="AlphaFoldDB" id="A0A9P1DS09"/>
<dbReference type="EMBL" id="CAMXCT030006334">
    <property type="protein sequence ID" value="CAL4801701.1"/>
    <property type="molecule type" value="Genomic_DNA"/>
</dbReference>
<evidence type="ECO:0000313" key="5">
    <source>
        <dbReference type="Proteomes" id="UP001152797"/>
    </source>
</evidence>
<dbReference type="EMBL" id="CAMXCT010006334">
    <property type="protein sequence ID" value="CAI4014389.1"/>
    <property type="molecule type" value="Genomic_DNA"/>
</dbReference>
<evidence type="ECO:0000313" key="2">
    <source>
        <dbReference type="EMBL" id="CAI4014389.1"/>
    </source>
</evidence>
<dbReference type="CDD" id="cd00084">
    <property type="entry name" value="HMG-box_SF"/>
    <property type="match status" value="1"/>
</dbReference>
<comment type="caution">
    <text evidence="2">The sequence shown here is derived from an EMBL/GenBank/DDBJ whole genome shotgun (WGS) entry which is preliminary data.</text>
</comment>
<feature type="region of interest" description="Disordered" evidence="1">
    <location>
        <begin position="590"/>
        <end position="609"/>
    </location>
</feature>
<feature type="compositionally biased region" description="Basic and acidic residues" evidence="1">
    <location>
        <begin position="239"/>
        <end position="249"/>
    </location>
</feature>
<feature type="compositionally biased region" description="Basic and acidic residues" evidence="1">
    <location>
        <begin position="170"/>
        <end position="180"/>
    </location>
</feature>
<organism evidence="2">
    <name type="scientific">Cladocopium goreaui</name>
    <dbReference type="NCBI Taxonomy" id="2562237"/>
    <lineage>
        <taxon>Eukaryota</taxon>
        <taxon>Sar</taxon>
        <taxon>Alveolata</taxon>
        <taxon>Dinophyceae</taxon>
        <taxon>Suessiales</taxon>
        <taxon>Symbiodiniaceae</taxon>
        <taxon>Cladocopium</taxon>
    </lineage>
</organism>
<keyword evidence="5" id="KW-1185">Reference proteome</keyword>
<name>A0A9P1DS09_9DINO</name>
<reference evidence="2" key="1">
    <citation type="submission" date="2022-10" db="EMBL/GenBank/DDBJ databases">
        <authorList>
            <person name="Chen Y."/>
            <person name="Dougan E. K."/>
            <person name="Chan C."/>
            <person name="Rhodes N."/>
            <person name="Thang M."/>
        </authorList>
    </citation>
    <scope>NUCLEOTIDE SEQUENCE</scope>
</reference>
<accession>A0A9P1DS09</accession>
<dbReference type="InterPro" id="IPR036957">
    <property type="entry name" value="Znf_PARP_sf"/>
</dbReference>
<dbReference type="GO" id="GO:0003677">
    <property type="term" value="F:DNA binding"/>
    <property type="evidence" value="ECO:0007669"/>
    <property type="project" value="InterPro"/>
</dbReference>
<dbReference type="GO" id="GO:0008270">
    <property type="term" value="F:zinc ion binding"/>
    <property type="evidence" value="ECO:0007669"/>
    <property type="project" value="InterPro"/>
</dbReference>
<evidence type="ECO:0000313" key="3">
    <source>
        <dbReference type="EMBL" id="CAL1167764.1"/>
    </source>
</evidence>
<proteinExistence type="predicted"/>